<protein>
    <recommendedName>
        <fullName evidence="1">Metallo-beta-lactamase domain-containing protein</fullName>
    </recommendedName>
</protein>
<reference evidence="2 3" key="1">
    <citation type="submission" date="2015-04" db="EMBL/GenBank/DDBJ databases">
        <title>Complete Genome Sequence of Brevibacterium flavum ATCC 15168.</title>
        <authorList>
            <person name="Ahn J."/>
            <person name="Park G."/>
            <person name="Jeon W."/>
            <person name="Jang Y."/>
            <person name="Jang M."/>
            <person name="Lee H."/>
            <person name="Lee H."/>
        </authorList>
    </citation>
    <scope>NUCLEOTIDE SEQUENCE [LARGE SCALE GENOMIC DNA]</scope>
    <source>
        <strain evidence="2 3">ATCC 15168</strain>
    </source>
</reference>
<gene>
    <name evidence="2" type="ORF">YH66_12600</name>
</gene>
<evidence type="ECO:0000313" key="3">
    <source>
        <dbReference type="Proteomes" id="UP000034037"/>
    </source>
</evidence>
<dbReference type="GeneID" id="1020456"/>
<keyword evidence="3" id="KW-1185">Reference proteome</keyword>
<evidence type="ECO:0000259" key="1">
    <source>
        <dbReference type="Pfam" id="PF12706"/>
    </source>
</evidence>
<feature type="domain" description="Metallo-beta-lactamase" evidence="1">
    <location>
        <begin position="53"/>
        <end position="222"/>
    </location>
</feature>
<dbReference type="RefSeq" id="WP_003857989.1">
    <property type="nucleotide sequence ID" value="NZ_CP011309.1"/>
</dbReference>
<evidence type="ECO:0000313" key="2">
    <source>
        <dbReference type="EMBL" id="AKF28311.1"/>
    </source>
</evidence>
<dbReference type="GO" id="GO:0042781">
    <property type="term" value="F:3'-tRNA processing endoribonuclease activity"/>
    <property type="evidence" value="ECO:0007669"/>
    <property type="project" value="TreeGrafter"/>
</dbReference>
<dbReference type="PATRIC" id="fig|92706.3.peg.2641"/>
<dbReference type="HOGENOM" id="CLU_031317_3_0_11"/>
<dbReference type="PANTHER" id="PTHR46018">
    <property type="entry name" value="ZINC PHOSPHODIESTERASE ELAC PROTEIN 1"/>
    <property type="match status" value="1"/>
</dbReference>
<dbReference type="AlphaFoldDB" id="A0A0F6WRG5"/>
<dbReference type="SUPFAM" id="SSF56281">
    <property type="entry name" value="Metallo-hydrolase/oxidoreductase"/>
    <property type="match status" value="1"/>
</dbReference>
<accession>A0A0F6WRG5</accession>
<dbReference type="Proteomes" id="UP000034037">
    <property type="component" value="Chromosome"/>
</dbReference>
<dbReference type="Gene3D" id="3.60.15.10">
    <property type="entry name" value="Ribonuclease Z/Hydroxyacylglutathione hydrolase-like"/>
    <property type="match status" value="1"/>
</dbReference>
<dbReference type="PANTHER" id="PTHR46018:SF4">
    <property type="entry name" value="METALLO-HYDROLASE YHFI-RELATED"/>
    <property type="match status" value="1"/>
</dbReference>
<dbReference type="EMBL" id="CP011309">
    <property type="protein sequence ID" value="AKF28311.1"/>
    <property type="molecule type" value="Genomic_DNA"/>
</dbReference>
<proteinExistence type="predicted"/>
<dbReference type="CDD" id="cd07716">
    <property type="entry name" value="RNaseZ_short-form-like_MBL-fold"/>
    <property type="match status" value="1"/>
</dbReference>
<dbReference type="InterPro" id="IPR036866">
    <property type="entry name" value="RibonucZ/Hydroxyglut_hydro"/>
</dbReference>
<dbReference type="Pfam" id="PF12706">
    <property type="entry name" value="Lactamase_B_2"/>
    <property type="match status" value="1"/>
</dbReference>
<dbReference type="SMR" id="A0A0F6WRG5"/>
<sequence>MRLTILGSSGSVPAPGNPASGYLLTSPDAPAVIMDMGPGVLAAVQEIQDPADAHVIFSHLHTDHCADFASLMVWRRFHPTLAAKSRNLLFGPEDTPNRLGRLSSDEPDGVDDMSDTFAFDAWEERKPELIDNFTVTPFRVVHPIETYALRVEEHRTGASITYSGDSAYTEALIDAARNVDIFLCEATWGTSCDDKAPGMHMCGQDAGRIAAAAGVKKLIITHVPPWIDAEATVAAAAEHFDGPIELARSGMVIEF</sequence>
<dbReference type="InterPro" id="IPR001279">
    <property type="entry name" value="Metallo-B-lactamas"/>
</dbReference>
<organism evidence="2 3">
    <name type="scientific">[Brevibacterium] flavum</name>
    <dbReference type="NCBI Taxonomy" id="92706"/>
    <lineage>
        <taxon>Bacteria</taxon>
        <taxon>Bacillati</taxon>
        <taxon>Actinomycetota</taxon>
        <taxon>Actinomycetes</taxon>
        <taxon>Mycobacteriales</taxon>
        <taxon>Corynebacteriaceae</taxon>
        <taxon>Corynebacterium</taxon>
    </lineage>
</organism>
<name>A0A0F6WRG5_9CORY</name>